<dbReference type="AlphaFoldDB" id="A0A241ZG46"/>
<name>A0A241ZG46_ACIBA</name>
<gene>
    <name evidence="1" type="ORF">B9X95_05845</name>
</gene>
<proteinExistence type="predicted"/>
<protein>
    <submittedName>
        <fullName evidence="1">Uncharacterized protein</fullName>
    </submittedName>
</protein>
<reference evidence="1 2" key="1">
    <citation type="submission" date="2017-05" db="EMBL/GenBank/DDBJ databases">
        <authorList>
            <person name="Song R."/>
            <person name="Chenine A.L."/>
            <person name="Ruprecht R.M."/>
        </authorList>
    </citation>
    <scope>NUCLEOTIDE SEQUENCE [LARGE SCALE GENOMIC DNA]</scope>
    <source>
        <strain evidence="1 2">PR350</strain>
    </source>
</reference>
<organism evidence="1 2">
    <name type="scientific">Acinetobacter baumannii</name>
    <dbReference type="NCBI Taxonomy" id="470"/>
    <lineage>
        <taxon>Bacteria</taxon>
        <taxon>Pseudomonadati</taxon>
        <taxon>Pseudomonadota</taxon>
        <taxon>Gammaproteobacteria</taxon>
        <taxon>Moraxellales</taxon>
        <taxon>Moraxellaceae</taxon>
        <taxon>Acinetobacter</taxon>
        <taxon>Acinetobacter calcoaceticus/baumannii complex</taxon>
    </lineage>
</organism>
<accession>A0A241ZG46</accession>
<sequence length="87" mass="9944">MSEFKNMKIAITEDQPLKLVCDLLIEIGYSPINKYSIENYHKFVTTNIKGHITGWNLNLLSDTDFKPTSLSDLIKLRNKVKAESKEG</sequence>
<comment type="caution">
    <text evidence="1">The sequence shown here is derived from an EMBL/GenBank/DDBJ whole genome shotgun (WGS) entry which is preliminary data.</text>
</comment>
<dbReference type="EMBL" id="NGEL01000056">
    <property type="protein sequence ID" value="OTM90938.1"/>
    <property type="molecule type" value="Genomic_DNA"/>
</dbReference>
<evidence type="ECO:0000313" key="2">
    <source>
        <dbReference type="Proteomes" id="UP000194699"/>
    </source>
</evidence>
<evidence type="ECO:0000313" key="1">
    <source>
        <dbReference type="EMBL" id="OTM90938.1"/>
    </source>
</evidence>
<dbReference type="RefSeq" id="WP_001288663.1">
    <property type="nucleotide sequence ID" value="NZ_CAKNBW010000011.1"/>
</dbReference>
<dbReference type="Proteomes" id="UP000194699">
    <property type="component" value="Unassembled WGS sequence"/>
</dbReference>